<dbReference type="EMBL" id="LJDB01000085">
    <property type="protein sequence ID" value="ONI38546.1"/>
    <property type="molecule type" value="Genomic_DNA"/>
</dbReference>
<reference evidence="1" key="1">
    <citation type="submission" date="2016-08" db="EMBL/GenBank/DDBJ databases">
        <authorList>
            <person name="Ngugi D.K."/>
            <person name="Miyake S."/>
            <person name="Stingl U."/>
        </authorList>
    </citation>
    <scope>NUCLEOTIDE SEQUENCE</scope>
    <source>
        <strain evidence="1">SCG-B11WGA-EpuloA1</strain>
    </source>
</reference>
<comment type="caution">
    <text evidence="1">The sequence shown here is derived from an EMBL/GenBank/DDBJ whole genome shotgun (WGS) entry which is preliminary data.</text>
</comment>
<protein>
    <submittedName>
        <fullName evidence="1">C4-dicarboxylate ABC transporter</fullName>
    </submittedName>
</protein>
<keyword evidence="2" id="KW-1185">Reference proteome</keyword>
<proteinExistence type="predicted"/>
<sequence>MTIFLATLLTSGIFVGCSQEASSGSTAENTASDEKYEIVVTHIVDENHTWHKAALKFEEIVEANSDGRIDVVVYPNSSLGTELDALQAMLTNTGIDITFTAESMQTYAEELGLIGMPYAITSNEHLMAVLDGEVGDEIENIMIDTGFRSLGYFVRGPRNVTANEPINTPDDLQGFIIRTPQSPMTVAAFEAMGAKPTPMAFGEVFTSLQNNVIDGQENPLAMIKSGAFFEVQDYIIETEHLRSWVYIAMGEQKFQSLPEDLKQVVLDAGAEAQAYEHELFLVEENSLRDEMIANGMEFVEVDQSLFAEKAIAGVEEILTENQQALYEKIKAANPAN</sequence>
<dbReference type="Proteomes" id="UP000188605">
    <property type="component" value="Unassembled WGS sequence"/>
</dbReference>
<evidence type="ECO:0000313" key="2">
    <source>
        <dbReference type="Proteomes" id="UP000188605"/>
    </source>
</evidence>
<name>A0ACC8X8Z2_9FIRM</name>
<accession>A0ACC8X8Z2</accession>
<organism evidence="1 2">
    <name type="scientific">Candidatus Epulonipiscium fishelsonii</name>
    <dbReference type="NCBI Taxonomy" id="77094"/>
    <lineage>
        <taxon>Bacteria</taxon>
        <taxon>Bacillati</taxon>
        <taxon>Bacillota</taxon>
        <taxon>Clostridia</taxon>
        <taxon>Lachnospirales</taxon>
        <taxon>Lachnospiraceae</taxon>
        <taxon>Candidatus Epulonipiscium</taxon>
    </lineage>
</organism>
<evidence type="ECO:0000313" key="1">
    <source>
        <dbReference type="EMBL" id="ONI38546.1"/>
    </source>
</evidence>
<gene>
    <name evidence="1" type="ORF">AN396_10455</name>
</gene>